<sequence length="82" mass="8865">MVHLQVGPEVPGQIAGEVVEGAVVESWTGFLKVVDQQIADRCGGHAVPVDQLRARELPRHLVEETQGHRGVVGTFPSSRSQE</sequence>
<dbReference type="AlphaFoldDB" id="A0A918IKM5"/>
<evidence type="ECO:0000313" key="3">
    <source>
        <dbReference type="Proteomes" id="UP000618795"/>
    </source>
</evidence>
<comment type="caution">
    <text evidence="2">The sequence shown here is derived from an EMBL/GenBank/DDBJ whole genome shotgun (WGS) entry which is preliminary data.</text>
</comment>
<evidence type="ECO:0000313" key="2">
    <source>
        <dbReference type="EMBL" id="GGV29551.1"/>
    </source>
</evidence>
<dbReference type="EMBL" id="BMTD01000036">
    <property type="protein sequence ID" value="GGV29551.1"/>
    <property type="molecule type" value="Genomic_DNA"/>
</dbReference>
<keyword evidence="3" id="KW-1185">Reference proteome</keyword>
<organism evidence="2 3">
    <name type="scientific">Streptomyces filipinensis</name>
    <dbReference type="NCBI Taxonomy" id="66887"/>
    <lineage>
        <taxon>Bacteria</taxon>
        <taxon>Bacillati</taxon>
        <taxon>Actinomycetota</taxon>
        <taxon>Actinomycetes</taxon>
        <taxon>Kitasatosporales</taxon>
        <taxon>Streptomycetaceae</taxon>
        <taxon>Streptomyces</taxon>
    </lineage>
</organism>
<name>A0A918IKM5_9ACTN</name>
<protein>
    <submittedName>
        <fullName evidence="2">Uncharacterized protein</fullName>
    </submittedName>
</protein>
<reference evidence="2" key="1">
    <citation type="journal article" date="2014" name="Int. J. Syst. Evol. Microbiol.">
        <title>Complete genome sequence of Corynebacterium casei LMG S-19264T (=DSM 44701T), isolated from a smear-ripened cheese.</title>
        <authorList>
            <consortium name="US DOE Joint Genome Institute (JGI-PGF)"/>
            <person name="Walter F."/>
            <person name="Albersmeier A."/>
            <person name="Kalinowski J."/>
            <person name="Ruckert C."/>
        </authorList>
    </citation>
    <scope>NUCLEOTIDE SEQUENCE</scope>
    <source>
        <strain evidence="2">JCM 4369</strain>
    </source>
</reference>
<feature type="region of interest" description="Disordered" evidence="1">
    <location>
        <begin position="63"/>
        <end position="82"/>
    </location>
</feature>
<evidence type="ECO:0000256" key="1">
    <source>
        <dbReference type="SAM" id="MobiDB-lite"/>
    </source>
</evidence>
<accession>A0A918IKM5</accession>
<reference evidence="2" key="2">
    <citation type="submission" date="2020-09" db="EMBL/GenBank/DDBJ databases">
        <authorList>
            <person name="Sun Q."/>
            <person name="Ohkuma M."/>
        </authorList>
    </citation>
    <scope>NUCLEOTIDE SEQUENCE</scope>
    <source>
        <strain evidence="2">JCM 4369</strain>
    </source>
</reference>
<dbReference type="Proteomes" id="UP000618795">
    <property type="component" value="Unassembled WGS sequence"/>
</dbReference>
<gene>
    <name evidence="2" type="ORF">GCM10010260_82620</name>
</gene>
<proteinExistence type="predicted"/>